<evidence type="ECO:0000313" key="2">
    <source>
        <dbReference type="Proteomes" id="UP000001343"/>
    </source>
</evidence>
<protein>
    <submittedName>
        <fullName evidence="1">Uncharacterized protein</fullName>
    </submittedName>
</protein>
<dbReference type="AlphaFoldDB" id="A0AA87SX44"/>
<dbReference type="EMBL" id="AKWM02000030">
    <property type="protein sequence ID" value="EKS00648.1"/>
    <property type="molecule type" value="Genomic_DNA"/>
</dbReference>
<proteinExistence type="predicted"/>
<gene>
    <name evidence="1" type="ORF">LEP1GSC125_1380</name>
</gene>
<sequence length="54" mass="6137">MSDWFALIHTVSSLSILPAKVLLDSMGSYILGLQDDFVRSLEFVTLFEFVNELK</sequence>
<organism evidence="1 2">
    <name type="scientific">Leptospira mayottensis 200901122</name>
    <dbReference type="NCBI Taxonomy" id="1193010"/>
    <lineage>
        <taxon>Bacteria</taxon>
        <taxon>Pseudomonadati</taxon>
        <taxon>Spirochaetota</taxon>
        <taxon>Spirochaetia</taxon>
        <taxon>Leptospirales</taxon>
        <taxon>Leptospiraceae</taxon>
        <taxon>Leptospira</taxon>
    </lineage>
</organism>
<evidence type="ECO:0000313" key="1">
    <source>
        <dbReference type="EMBL" id="EKS00648.1"/>
    </source>
</evidence>
<reference evidence="1 2" key="1">
    <citation type="journal article" date="2014" name="Int. J. Syst. Evol. Microbiol.">
        <title>Leptospira mayottensis sp. nov., a pathogenic species of the genus Leptospira isolated from humans.</title>
        <authorList>
            <person name="Bourhy P."/>
            <person name="Collet L."/>
            <person name="Brisse S."/>
            <person name="Picardeau M."/>
        </authorList>
    </citation>
    <scope>NUCLEOTIDE SEQUENCE [LARGE SCALE GENOMIC DNA]</scope>
    <source>
        <strain evidence="1 2">200901122</strain>
    </source>
</reference>
<comment type="caution">
    <text evidence="1">The sequence shown here is derived from an EMBL/GenBank/DDBJ whole genome shotgun (WGS) entry which is preliminary data.</text>
</comment>
<accession>A0AA87SX44</accession>
<name>A0AA87SX44_9LEPT</name>
<dbReference type="Proteomes" id="UP000001343">
    <property type="component" value="Unassembled WGS sequence"/>
</dbReference>